<evidence type="ECO:0000313" key="3">
    <source>
        <dbReference type="Proteomes" id="UP000591131"/>
    </source>
</evidence>
<dbReference type="AlphaFoldDB" id="A0A7J6MA16"/>
<feature type="compositionally biased region" description="Low complexity" evidence="1">
    <location>
        <begin position="44"/>
        <end position="54"/>
    </location>
</feature>
<evidence type="ECO:0000313" key="2">
    <source>
        <dbReference type="EMBL" id="KAF4668442.1"/>
    </source>
</evidence>
<evidence type="ECO:0000256" key="1">
    <source>
        <dbReference type="SAM" id="MobiDB-lite"/>
    </source>
</evidence>
<feature type="compositionally biased region" description="Polar residues" evidence="1">
    <location>
        <begin position="56"/>
        <end position="69"/>
    </location>
</feature>
<accession>A0A7J6MA16</accession>
<feature type="compositionally biased region" description="Low complexity" evidence="1">
    <location>
        <begin position="117"/>
        <end position="131"/>
    </location>
</feature>
<feature type="region of interest" description="Disordered" evidence="1">
    <location>
        <begin position="111"/>
        <end position="143"/>
    </location>
</feature>
<sequence length="236" mass="26406">MIFTHFFQEVCGPFLHSTHRERFGTPWPPPTRLLAVEDHKENGSPSVVAVSPSPDEGTSPTPSVDVSINNKRKSAEEMSESPAHPPVKRARHAPGVPRHVERMLRMLHQAADASTRSPYAPSAESPSPSESSGDEASEEEVSQCDKYMDRVLQDDDPENGIEEEYRCYNNKIFQWQLRRMLARSHIECYYRRTPPASNDAAKEELINLVYKLKGKDKPNTTVTAAPEEEPPVAAAS</sequence>
<protein>
    <submittedName>
        <fullName evidence="2">Uncharacterized protein</fullName>
    </submittedName>
</protein>
<feature type="compositionally biased region" description="Acidic residues" evidence="1">
    <location>
        <begin position="132"/>
        <end position="142"/>
    </location>
</feature>
<reference evidence="2 3" key="1">
    <citation type="submission" date="2020-04" db="EMBL/GenBank/DDBJ databases">
        <title>Perkinsus chesapeaki whole genome sequence.</title>
        <authorList>
            <person name="Bogema D.R."/>
        </authorList>
    </citation>
    <scope>NUCLEOTIDE SEQUENCE [LARGE SCALE GENOMIC DNA]</scope>
    <source>
        <strain evidence="2">ATCC PRA-425</strain>
    </source>
</reference>
<feature type="compositionally biased region" description="Low complexity" evidence="1">
    <location>
        <begin position="220"/>
        <end position="236"/>
    </location>
</feature>
<name>A0A7J6MA16_PERCH</name>
<dbReference type="Proteomes" id="UP000591131">
    <property type="component" value="Unassembled WGS sequence"/>
</dbReference>
<keyword evidence="3" id="KW-1185">Reference proteome</keyword>
<feature type="region of interest" description="Disordered" evidence="1">
    <location>
        <begin position="216"/>
        <end position="236"/>
    </location>
</feature>
<dbReference type="OrthoDB" id="444089at2759"/>
<feature type="region of interest" description="Disordered" evidence="1">
    <location>
        <begin position="40"/>
        <end position="94"/>
    </location>
</feature>
<organism evidence="2 3">
    <name type="scientific">Perkinsus chesapeaki</name>
    <name type="common">Clam parasite</name>
    <name type="synonym">Perkinsus andrewsi</name>
    <dbReference type="NCBI Taxonomy" id="330153"/>
    <lineage>
        <taxon>Eukaryota</taxon>
        <taxon>Sar</taxon>
        <taxon>Alveolata</taxon>
        <taxon>Perkinsozoa</taxon>
        <taxon>Perkinsea</taxon>
        <taxon>Perkinsida</taxon>
        <taxon>Perkinsidae</taxon>
        <taxon>Perkinsus</taxon>
    </lineage>
</organism>
<proteinExistence type="predicted"/>
<comment type="caution">
    <text evidence="2">The sequence shown here is derived from an EMBL/GenBank/DDBJ whole genome shotgun (WGS) entry which is preliminary data.</text>
</comment>
<dbReference type="EMBL" id="JAAPAO010000190">
    <property type="protein sequence ID" value="KAF4668442.1"/>
    <property type="molecule type" value="Genomic_DNA"/>
</dbReference>
<gene>
    <name evidence="2" type="ORF">FOL47_003024</name>
</gene>